<proteinExistence type="inferred from homology"/>
<keyword evidence="2" id="KW-0560">Oxidoreductase</keyword>
<keyword evidence="3" id="KW-0520">NAD</keyword>
<dbReference type="Gene3D" id="3.40.50.720">
    <property type="entry name" value="NAD(P)-binding Rossmann-like Domain"/>
    <property type="match status" value="1"/>
</dbReference>
<dbReference type="SUPFAM" id="SSF51735">
    <property type="entry name" value="NAD(P)-binding Rossmann-fold domains"/>
    <property type="match status" value="1"/>
</dbReference>
<evidence type="ECO:0000313" key="6">
    <source>
        <dbReference type="Proteomes" id="UP000321058"/>
    </source>
</evidence>
<feature type="domain" description="Ketoreductase" evidence="4">
    <location>
        <begin position="8"/>
        <end position="212"/>
    </location>
</feature>
<dbReference type="Pfam" id="PF00106">
    <property type="entry name" value="adh_short"/>
    <property type="match status" value="1"/>
</dbReference>
<dbReference type="GO" id="GO:0016491">
    <property type="term" value="F:oxidoreductase activity"/>
    <property type="evidence" value="ECO:0007669"/>
    <property type="project" value="UniProtKB-KW"/>
</dbReference>
<keyword evidence="6" id="KW-1185">Reference proteome</keyword>
<dbReference type="Proteomes" id="UP000321058">
    <property type="component" value="Unassembled WGS sequence"/>
</dbReference>
<comment type="similarity">
    <text evidence="1">Belongs to the short-chain dehydrogenases/reductases (SDR) family.</text>
</comment>
<protein>
    <submittedName>
        <fullName evidence="5">Short-chain dehydrogenase</fullName>
    </submittedName>
</protein>
<name>A0A512N1L0_9HYPH</name>
<dbReference type="InterPro" id="IPR057326">
    <property type="entry name" value="KR_dom"/>
</dbReference>
<dbReference type="PRINTS" id="PR00081">
    <property type="entry name" value="GDHRDH"/>
</dbReference>
<dbReference type="PANTHER" id="PTHR43477:SF4">
    <property type="entry name" value="DEHYDROGENASE_REDUCTASE SDR FAMILY MEMBER 6"/>
    <property type="match status" value="1"/>
</dbReference>
<dbReference type="OrthoDB" id="7375193at2"/>
<comment type="caution">
    <text evidence="5">The sequence shown here is derived from an EMBL/GenBank/DDBJ whole genome shotgun (WGS) entry which is preliminary data.</text>
</comment>
<reference evidence="5 6" key="1">
    <citation type="submission" date="2019-07" db="EMBL/GenBank/DDBJ databases">
        <title>Whole genome shotgun sequence of Reyranella soli NBRC 108950.</title>
        <authorList>
            <person name="Hosoyama A."/>
            <person name="Uohara A."/>
            <person name="Ohji S."/>
            <person name="Ichikawa N."/>
        </authorList>
    </citation>
    <scope>NUCLEOTIDE SEQUENCE [LARGE SCALE GENOMIC DNA]</scope>
    <source>
        <strain evidence="5 6">NBRC 108950</strain>
    </source>
</reference>
<dbReference type="NCBIfam" id="NF004779">
    <property type="entry name" value="PRK06125.1"/>
    <property type="match status" value="1"/>
</dbReference>
<dbReference type="InterPro" id="IPR036291">
    <property type="entry name" value="NAD(P)-bd_dom_sf"/>
</dbReference>
<dbReference type="RefSeq" id="WP_147144929.1">
    <property type="nucleotide sequence ID" value="NZ_BKAJ01000003.1"/>
</dbReference>
<organism evidence="5 6">
    <name type="scientific">Reyranella soli</name>
    <dbReference type="NCBI Taxonomy" id="1230389"/>
    <lineage>
        <taxon>Bacteria</taxon>
        <taxon>Pseudomonadati</taxon>
        <taxon>Pseudomonadota</taxon>
        <taxon>Alphaproteobacteria</taxon>
        <taxon>Hyphomicrobiales</taxon>
        <taxon>Reyranellaceae</taxon>
        <taxon>Reyranella</taxon>
    </lineage>
</organism>
<dbReference type="PANTHER" id="PTHR43477">
    <property type="entry name" value="DIHYDROANTICAPSIN 7-DEHYDROGENASE"/>
    <property type="match status" value="1"/>
</dbReference>
<dbReference type="InterPro" id="IPR051122">
    <property type="entry name" value="SDR_DHRS6-like"/>
</dbReference>
<sequence length="258" mass="27116">MDLHLRGKTALVTGASKGIGLACARQLAEEGCHLHLASRTKADLERAKEQIQSRHNVSVTVHPVDLSNGDAARSLAAACSDIDILVNNAGAIPAGDLQTIDEARWRDAWNLKVFGYINLCRAVYPVLKAKGGGVIVNVLGAAGERPTWGYIAGSAGNASLMAFTRGMGGTSLVDKVRIVACNPGLISTERMETMLRATAKDKLGDAERWRELIPKQPPVGTAEQCADLVAFLASDRASHIAGTVVTIDGGAAHFAGVL</sequence>
<evidence type="ECO:0000256" key="2">
    <source>
        <dbReference type="ARBA" id="ARBA00023002"/>
    </source>
</evidence>
<dbReference type="AlphaFoldDB" id="A0A512N1L0"/>
<evidence type="ECO:0000256" key="1">
    <source>
        <dbReference type="ARBA" id="ARBA00006484"/>
    </source>
</evidence>
<gene>
    <name evidence="5" type="ORF">RSO01_00250</name>
</gene>
<evidence type="ECO:0000256" key="3">
    <source>
        <dbReference type="ARBA" id="ARBA00023027"/>
    </source>
</evidence>
<evidence type="ECO:0000313" key="5">
    <source>
        <dbReference type="EMBL" id="GEP52859.1"/>
    </source>
</evidence>
<evidence type="ECO:0000259" key="4">
    <source>
        <dbReference type="SMART" id="SM00822"/>
    </source>
</evidence>
<dbReference type="EMBL" id="BKAJ01000003">
    <property type="protein sequence ID" value="GEP52859.1"/>
    <property type="molecule type" value="Genomic_DNA"/>
</dbReference>
<dbReference type="InterPro" id="IPR002347">
    <property type="entry name" value="SDR_fam"/>
</dbReference>
<accession>A0A512N1L0</accession>
<dbReference type="SMART" id="SM00822">
    <property type="entry name" value="PKS_KR"/>
    <property type="match status" value="1"/>
</dbReference>